<accession>A0A2A9NCJ0</accession>
<dbReference type="AlphaFoldDB" id="A0A2A9NCJ0"/>
<evidence type="ECO:0000313" key="1">
    <source>
        <dbReference type="EMBL" id="PFH48329.1"/>
    </source>
</evidence>
<keyword evidence="2" id="KW-1185">Reference proteome</keyword>
<reference evidence="1 2" key="1">
    <citation type="submission" date="2014-02" db="EMBL/GenBank/DDBJ databases">
        <title>Transposable element dynamics among asymbiotic and ectomycorrhizal Amanita fungi.</title>
        <authorList>
            <consortium name="DOE Joint Genome Institute"/>
            <person name="Hess J."/>
            <person name="Skrede I."/>
            <person name="Wolfe B."/>
            <person name="LaButti K."/>
            <person name="Ohm R.A."/>
            <person name="Grigoriev I.V."/>
            <person name="Pringle A."/>
        </authorList>
    </citation>
    <scope>NUCLEOTIDE SEQUENCE [LARGE SCALE GENOMIC DNA]</scope>
    <source>
        <strain evidence="1 2">SKay4041</strain>
    </source>
</reference>
<dbReference type="Proteomes" id="UP000242287">
    <property type="component" value="Unassembled WGS sequence"/>
</dbReference>
<evidence type="ECO:0000313" key="2">
    <source>
        <dbReference type="Proteomes" id="UP000242287"/>
    </source>
</evidence>
<protein>
    <submittedName>
        <fullName evidence="1">Uncharacterized protein</fullName>
    </submittedName>
</protein>
<organism evidence="1 2">
    <name type="scientific">Amanita thiersii Skay4041</name>
    <dbReference type="NCBI Taxonomy" id="703135"/>
    <lineage>
        <taxon>Eukaryota</taxon>
        <taxon>Fungi</taxon>
        <taxon>Dikarya</taxon>
        <taxon>Basidiomycota</taxon>
        <taxon>Agaricomycotina</taxon>
        <taxon>Agaricomycetes</taxon>
        <taxon>Agaricomycetidae</taxon>
        <taxon>Agaricales</taxon>
        <taxon>Pluteineae</taxon>
        <taxon>Amanitaceae</taxon>
        <taxon>Amanita</taxon>
    </lineage>
</organism>
<name>A0A2A9NCJ0_9AGAR</name>
<gene>
    <name evidence="1" type="ORF">AMATHDRAFT_49610</name>
</gene>
<proteinExistence type="predicted"/>
<dbReference type="OrthoDB" id="5327923at2759"/>
<dbReference type="EMBL" id="KZ302067">
    <property type="protein sequence ID" value="PFH48329.1"/>
    <property type="molecule type" value="Genomic_DNA"/>
</dbReference>
<dbReference type="STRING" id="703135.A0A2A9NCJ0"/>
<sequence>MCFTQRNILRRGPWFHSVYKAPNLQNRLPLRSLPKKLIVHDPRNVLAVHPLRSYKELHEVDWTNTKDVTHVYNMTLSADGRERIEEQSRRDKEQKVLEREKKRKGLIIQDIDQFEGPFDGSVVPPMTGNLHSPVEPPIFVVHDPPPELKVVEVAHLYIDPGQVKGRGNHSMVLCVELEVPRSLLVPDILCYECVMKDVKKTIIERDGEDGSRKDIKWKMKSGVRREAEGRQPVIWRNAMFPVDEHEVEWYISQPPAPRWSYRRPVRPIRTNVGWQNLERGPYCGHVTKRLHVEKGSEWSNKPPPPAPHPPIARVSLAAKPSKMWDPQLEHEARNYQSFPEYFYEHWSGYNVVGPQDDPVPVGALVPQFYGFYTPEGMVDNEVWDRSSYLSLIMLLLVENCVWQMKKDKMSVDEKYHYSPVFRYLFFNDLLTSLFFCFLLRSECASPFH</sequence>